<evidence type="ECO:0000313" key="2">
    <source>
        <dbReference type="Proteomes" id="UP000626109"/>
    </source>
</evidence>
<dbReference type="Proteomes" id="UP000626109">
    <property type="component" value="Unassembled WGS sequence"/>
</dbReference>
<dbReference type="AlphaFoldDB" id="A0A813LV51"/>
<reference evidence="1" key="1">
    <citation type="submission" date="2021-02" db="EMBL/GenBank/DDBJ databases">
        <authorList>
            <person name="Dougan E. K."/>
            <person name="Rhodes N."/>
            <person name="Thang M."/>
            <person name="Chan C."/>
        </authorList>
    </citation>
    <scope>NUCLEOTIDE SEQUENCE</scope>
</reference>
<organism evidence="1 2">
    <name type="scientific">Polarella glacialis</name>
    <name type="common">Dinoflagellate</name>
    <dbReference type="NCBI Taxonomy" id="89957"/>
    <lineage>
        <taxon>Eukaryota</taxon>
        <taxon>Sar</taxon>
        <taxon>Alveolata</taxon>
        <taxon>Dinophyceae</taxon>
        <taxon>Suessiales</taxon>
        <taxon>Suessiaceae</taxon>
        <taxon>Polarella</taxon>
    </lineage>
</organism>
<proteinExistence type="predicted"/>
<name>A0A813LV51_POLGL</name>
<evidence type="ECO:0000313" key="1">
    <source>
        <dbReference type="EMBL" id="CAE8739137.1"/>
    </source>
</evidence>
<sequence length="247" mass="27720">MLTNLARRSMGFSGRHASAEWSMFRPAVAASQCKKVQCFAYSTRPGGFIGMNARHAPLVAVTRASPEVQPESLSHMPSALLADMEAFLVKRYWDFDEMRLDDYVKGCDEHIRVEVFVKGESVVACDGYAAYYKMFSDTIDTFRTRQIVGVHTTRAVYFRVNGDGSVSSHMDYDFYEYPIGKPNEQVWVNSGMYKYTMKAASPGSFDIKDWNMTDYRVDVMLTPEGSTSDGGPLSELKGKVLGRILCP</sequence>
<gene>
    <name evidence="1" type="ORF">PGLA2088_LOCUS49488</name>
</gene>
<comment type="caution">
    <text evidence="1">The sequence shown here is derived from an EMBL/GenBank/DDBJ whole genome shotgun (WGS) entry which is preliminary data.</text>
</comment>
<accession>A0A813LV51</accession>
<dbReference type="EMBL" id="CAJNNW010037062">
    <property type="protein sequence ID" value="CAE8739137.1"/>
    <property type="molecule type" value="Genomic_DNA"/>
</dbReference>
<protein>
    <submittedName>
        <fullName evidence="1">Uncharacterized protein</fullName>
    </submittedName>
</protein>